<evidence type="ECO:0000313" key="2">
    <source>
        <dbReference type="EMBL" id="KZV92166.1"/>
    </source>
</evidence>
<name>A0A165HLZ3_EXIGL</name>
<dbReference type="InterPro" id="IPR020904">
    <property type="entry name" value="Sc_DH/Rdtase_CS"/>
</dbReference>
<dbReference type="Gene3D" id="3.40.50.720">
    <property type="entry name" value="NAD(P)-binding Rossmann-like Domain"/>
    <property type="match status" value="1"/>
</dbReference>
<dbReference type="CDD" id="cd05325">
    <property type="entry name" value="carb_red_sniffer_like_SDR_c"/>
    <property type="match status" value="1"/>
</dbReference>
<dbReference type="PROSITE" id="PS00061">
    <property type="entry name" value="ADH_SHORT"/>
    <property type="match status" value="1"/>
</dbReference>
<dbReference type="Pfam" id="PF00106">
    <property type="entry name" value="adh_short"/>
    <property type="match status" value="1"/>
</dbReference>
<dbReference type="SUPFAM" id="SSF51735">
    <property type="entry name" value="NAD(P)-binding Rossmann-fold domains"/>
    <property type="match status" value="1"/>
</dbReference>
<protein>
    <submittedName>
        <fullName evidence="2">NAD(P)-binding protein</fullName>
    </submittedName>
</protein>
<proteinExistence type="predicted"/>
<dbReference type="GO" id="GO:0016616">
    <property type="term" value="F:oxidoreductase activity, acting on the CH-OH group of donors, NAD or NADP as acceptor"/>
    <property type="evidence" value="ECO:0007669"/>
    <property type="project" value="TreeGrafter"/>
</dbReference>
<dbReference type="PANTHER" id="PTHR45458:SF3">
    <property type="entry name" value="CHAIN DEHYDROGENASE (ATSC), PUTATIVE-RELATED"/>
    <property type="match status" value="1"/>
</dbReference>
<dbReference type="EMBL" id="KV426013">
    <property type="protein sequence ID" value="KZV92166.1"/>
    <property type="molecule type" value="Genomic_DNA"/>
</dbReference>
<dbReference type="PANTHER" id="PTHR45458">
    <property type="entry name" value="SHORT-CHAIN DEHYDROGENASE/REDUCTASE SDR"/>
    <property type="match status" value="1"/>
</dbReference>
<keyword evidence="1" id="KW-0521">NADP</keyword>
<keyword evidence="3" id="KW-1185">Reference proteome</keyword>
<sequence length="240" mass="25950">MVTWFITGTSRGIGFELAKQLAANAQNTVFASCRSPATAKALNELASSAPNKNVHVIALDVDDEPSVRSAVKSVEGILPAGAGIDYLINNAAFYEHHINFETATPESLEAHFKTHVSGSFRVFRAFLPLVQKSERKVVVTVSSEVGSMTHVDSEWNLGTLNPPYAIAKAGSNMLAKKIAVTYPDLISFAFSPGWIKTDLGGEAAPFDVGDCVPRHIKVYEGATKEHSGKFIDQFGKEIPW</sequence>
<evidence type="ECO:0000256" key="1">
    <source>
        <dbReference type="ARBA" id="ARBA00022857"/>
    </source>
</evidence>
<dbReference type="InterPro" id="IPR052184">
    <property type="entry name" value="SDR_enzymes"/>
</dbReference>
<reference evidence="2 3" key="1">
    <citation type="journal article" date="2016" name="Mol. Biol. Evol.">
        <title>Comparative Genomics of Early-Diverging Mushroom-Forming Fungi Provides Insights into the Origins of Lignocellulose Decay Capabilities.</title>
        <authorList>
            <person name="Nagy L.G."/>
            <person name="Riley R."/>
            <person name="Tritt A."/>
            <person name="Adam C."/>
            <person name="Daum C."/>
            <person name="Floudas D."/>
            <person name="Sun H."/>
            <person name="Yadav J.S."/>
            <person name="Pangilinan J."/>
            <person name="Larsson K.H."/>
            <person name="Matsuura K."/>
            <person name="Barry K."/>
            <person name="Labutti K."/>
            <person name="Kuo R."/>
            <person name="Ohm R.A."/>
            <person name="Bhattacharya S.S."/>
            <person name="Shirouzu T."/>
            <person name="Yoshinaga Y."/>
            <person name="Martin F.M."/>
            <person name="Grigoriev I.V."/>
            <person name="Hibbett D.S."/>
        </authorList>
    </citation>
    <scope>NUCLEOTIDE SEQUENCE [LARGE SCALE GENOMIC DNA]</scope>
    <source>
        <strain evidence="2 3">HHB12029</strain>
    </source>
</reference>
<organism evidence="2 3">
    <name type="scientific">Exidia glandulosa HHB12029</name>
    <dbReference type="NCBI Taxonomy" id="1314781"/>
    <lineage>
        <taxon>Eukaryota</taxon>
        <taxon>Fungi</taxon>
        <taxon>Dikarya</taxon>
        <taxon>Basidiomycota</taxon>
        <taxon>Agaricomycotina</taxon>
        <taxon>Agaricomycetes</taxon>
        <taxon>Auriculariales</taxon>
        <taxon>Exidiaceae</taxon>
        <taxon>Exidia</taxon>
    </lineage>
</organism>
<dbReference type="PRINTS" id="PR00081">
    <property type="entry name" value="GDHRDH"/>
</dbReference>
<accession>A0A165HLZ3</accession>
<dbReference type="Proteomes" id="UP000077266">
    <property type="component" value="Unassembled WGS sequence"/>
</dbReference>
<dbReference type="OrthoDB" id="7289984at2759"/>
<gene>
    <name evidence="2" type="ORF">EXIGLDRAFT_749802</name>
</gene>
<dbReference type="InParanoid" id="A0A165HLZ3"/>
<evidence type="ECO:0000313" key="3">
    <source>
        <dbReference type="Proteomes" id="UP000077266"/>
    </source>
</evidence>
<dbReference type="AlphaFoldDB" id="A0A165HLZ3"/>
<dbReference type="InterPro" id="IPR002347">
    <property type="entry name" value="SDR_fam"/>
</dbReference>
<dbReference type="InterPro" id="IPR036291">
    <property type="entry name" value="NAD(P)-bd_dom_sf"/>
</dbReference>